<feature type="domain" description="Glycosyl transferase family 1" evidence="3">
    <location>
        <begin position="180"/>
        <end position="329"/>
    </location>
</feature>
<dbReference type="Proteomes" id="UP001141629">
    <property type="component" value="Unassembled WGS sequence"/>
</dbReference>
<evidence type="ECO:0000256" key="1">
    <source>
        <dbReference type="ARBA" id="ARBA00022676"/>
    </source>
</evidence>
<comment type="caution">
    <text evidence="5">The sequence shown here is derived from an EMBL/GenBank/DDBJ whole genome shotgun (WGS) entry which is preliminary data.</text>
</comment>
<gene>
    <name evidence="5" type="ORF">H7K45_12980</name>
</gene>
<dbReference type="InterPro" id="IPR028098">
    <property type="entry name" value="Glyco_trans_4-like_N"/>
</dbReference>
<reference evidence="5" key="1">
    <citation type="submission" date="2020-07" db="EMBL/GenBank/DDBJ databases">
        <authorList>
            <person name="Pettersson B.M.F."/>
            <person name="Behra P.R.K."/>
            <person name="Ramesh M."/>
            <person name="Das S."/>
            <person name="Dasgupta S."/>
            <person name="Kirsebom L.A."/>
        </authorList>
    </citation>
    <scope>NUCLEOTIDE SEQUENCE</scope>
    <source>
        <strain evidence="5">DSM 44838</strain>
    </source>
</reference>
<evidence type="ECO:0000313" key="5">
    <source>
        <dbReference type="EMBL" id="MCV7421459.1"/>
    </source>
</evidence>
<evidence type="ECO:0000259" key="4">
    <source>
        <dbReference type="Pfam" id="PF13439"/>
    </source>
</evidence>
<sequence>MRLAFLTELYHPHVGGQEVFFQELAEALVRRGHAVDVFCISHDAALPADEWINGVHVHRTQGSGVYPKPVIPVLRRNWSDIFRYSADVRRVAATGGYDFHLLNQWPLFHVPALSKRARARSAIHWCEVRTADPVLILQRIFPRMVATNFGVGEAVAATIGRQSGRDFTVLPSGIELDRYRSAERGTRSGVLYVGRLAPHKNMPLLVDAFDLAVDRGLAGDLVIAGDGPSRADVAAYASRSPNAARIKVLGAIDEDRKIELLSQASVLGMPSTREGFPRVIAEAMASGLPVVTPRFEENGGKDVVAQYGAGIVCGTAPADVADALLAAEEGWDGFSQAGLTGAKSLDWSGIAATFEDRVRQTIST</sequence>
<dbReference type="GO" id="GO:0008610">
    <property type="term" value="P:lipid biosynthetic process"/>
    <property type="evidence" value="ECO:0007669"/>
    <property type="project" value="UniProtKB-ARBA"/>
</dbReference>
<evidence type="ECO:0000313" key="6">
    <source>
        <dbReference type="Proteomes" id="UP001141629"/>
    </source>
</evidence>
<evidence type="ECO:0000259" key="3">
    <source>
        <dbReference type="Pfam" id="PF00534"/>
    </source>
</evidence>
<dbReference type="GO" id="GO:1903509">
    <property type="term" value="P:liposaccharide metabolic process"/>
    <property type="evidence" value="ECO:0007669"/>
    <property type="project" value="UniProtKB-ARBA"/>
</dbReference>
<dbReference type="Pfam" id="PF13439">
    <property type="entry name" value="Glyco_transf_4"/>
    <property type="match status" value="1"/>
</dbReference>
<dbReference type="GO" id="GO:1901137">
    <property type="term" value="P:carbohydrate derivative biosynthetic process"/>
    <property type="evidence" value="ECO:0007669"/>
    <property type="project" value="UniProtKB-ARBA"/>
</dbReference>
<dbReference type="SUPFAM" id="SSF53756">
    <property type="entry name" value="UDP-Glycosyltransferase/glycogen phosphorylase"/>
    <property type="match status" value="1"/>
</dbReference>
<organism evidence="5 6">
    <name type="scientific">Mycobacterium yunnanensis</name>
    <dbReference type="NCBI Taxonomy" id="368477"/>
    <lineage>
        <taxon>Bacteria</taxon>
        <taxon>Bacillati</taxon>
        <taxon>Actinomycetota</taxon>
        <taxon>Actinomycetes</taxon>
        <taxon>Mycobacteriales</taxon>
        <taxon>Mycobacteriaceae</taxon>
        <taxon>Mycobacterium</taxon>
    </lineage>
</organism>
<dbReference type="PANTHER" id="PTHR45947:SF3">
    <property type="entry name" value="SULFOQUINOVOSYL TRANSFERASE SQD2"/>
    <property type="match status" value="1"/>
</dbReference>
<dbReference type="Pfam" id="PF00534">
    <property type="entry name" value="Glycos_transf_1"/>
    <property type="match status" value="1"/>
</dbReference>
<protein>
    <submittedName>
        <fullName evidence="5">Glycosyltransferase family 4 protein</fullName>
    </submittedName>
</protein>
<keyword evidence="2" id="KW-0808">Transferase</keyword>
<keyword evidence="6" id="KW-1185">Reference proteome</keyword>
<dbReference type="EMBL" id="JACKVK010000008">
    <property type="protein sequence ID" value="MCV7421459.1"/>
    <property type="molecule type" value="Genomic_DNA"/>
</dbReference>
<dbReference type="InterPro" id="IPR050194">
    <property type="entry name" value="Glycosyltransferase_grp1"/>
</dbReference>
<evidence type="ECO:0000256" key="2">
    <source>
        <dbReference type="ARBA" id="ARBA00022679"/>
    </source>
</evidence>
<dbReference type="InterPro" id="IPR001296">
    <property type="entry name" value="Glyco_trans_1"/>
</dbReference>
<reference evidence="5" key="2">
    <citation type="journal article" date="2022" name="BMC Genomics">
        <title>Comparative genome analysis of mycobacteria focusing on tRNA and non-coding RNA.</title>
        <authorList>
            <person name="Behra P.R.K."/>
            <person name="Pettersson B.M.F."/>
            <person name="Ramesh M."/>
            <person name="Das S."/>
            <person name="Dasgupta S."/>
            <person name="Kirsebom L.A."/>
        </authorList>
    </citation>
    <scope>NUCLEOTIDE SEQUENCE</scope>
    <source>
        <strain evidence="5">DSM 44838</strain>
    </source>
</reference>
<keyword evidence="1" id="KW-0328">Glycosyltransferase</keyword>
<dbReference type="Gene3D" id="3.40.50.2000">
    <property type="entry name" value="Glycogen Phosphorylase B"/>
    <property type="match status" value="2"/>
</dbReference>
<dbReference type="PANTHER" id="PTHR45947">
    <property type="entry name" value="SULFOQUINOVOSYL TRANSFERASE SQD2"/>
    <property type="match status" value="1"/>
</dbReference>
<dbReference type="CDD" id="cd03801">
    <property type="entry name" value="GT4_PimA-like"/>
    <property type="match status" value="1"/>
</dbReference>
<feature type="domain" description="Glycosyltransferase subfamily 4-like N-terminal" evidence="4">
    <location>
        <begin position="14"/>
        <end position="178"/>
    </location>
</feature>
<name>A0A9X3BTA3_9MYCO</name>
<accession>A0A9X3BTA3</accession>
<dbReference type="AlphaFoldDB" id="A0A9X3BTA3"/>
<proteinExistence type="predicted"/>
<dbReference type="GO" id="GO:0016758">
    <property type="term" value="F:hexosyltransferase activity"/>
    <property type="evidence" value="ECO:0007669"/>
    <property type="project" value="TreeGrafter"/>
</dbReference>